<sequence length="225" mass="24403">MKQILYTLFSIFLGLTPAFAQTTVGGAGFFRTGYMNLRDAGATARHFAPNGSPAMGDGFALAGAEGYYRHNRVIVGLGIMAMQTRTTRFADQAIERTASTGTVKLGYIIHEGKRWFVYPAIGPGLSTLSLTRHEPNRTVTIRHLFSYATDVSLNADLKLTNWSCEREHYSGLMLGLRAGYLVSPGSAQWKSSSDLGQMASLPTYATNGFYVAVSVGGGRFGLRKP</sequence>
<organism evidence="2 3">
    <name type="scientific">Nibrella saemangeumensis</name>
    <dbReference type="NCBI Taxonomy" id="1084526"/>
    <lineage>
        <taxon>Bacteria</taxon>
        <taxon>Pseudomonadati</taxon>
        <taxon>Bacteroidota</taxon>
        <taxon>Cytophagia</taxon>
        <taxon>Cytophagales</taxon>
        <taxon>Spirosomataceae</taxon>
        <taxon>Nibrella</taxon>
    </lineage>
</organism>
<protein>
    <recommendedName>
        <fullName evidence="4">Outer membrane protein beta-barrel domain-containing protein</fullName>
    </recommendedName>
</protein>
<evidence type="ECO:0008006" key="4">
    <source>
        <dbReference type="Google" id="ProtNLM"/>
    </source>
</evidence>
<dbReference type="RefSeq" id="WP_345242650.1">
    <property type="nucleotide sequence ID" value="NZ_BAABHD010000022.1"/>
</dbReference>
<accession>A0ABP8MPZ4</accession>
<evidence type="ECO:0000256" key="1">
    <source>
        <dbReference type="SAM" id="SignalP"/>
    </source>
</evidence>
<reference evidence="3" key="1">
    <citation type="journal article" date="2019" name="Int. J. Syst. Evol. Microbiol.">
        <title>The Global Catalogue of Microorganisms (GCM) 10K type strain sequencing project: providing services to taxonomists for standard genome sequencing and annotation.</title>
        <authorList>
            <consortium name="The Broad Institute Genomics Platform"/>
            <consortium name="The Broad Institute Genome Sequencing Center for Infectious Disease"/>
            <person name="Wu L."/>
            <person name="Ma J."/>
        </authorList>
    </citation>
    <scope>NUCLEOTIDE SEQUENCE [LARGE SCALE GENOMIC DNA]</scope>
    <source>
        <strain evidence="3">JCM 17927</strain>
    </source>
</reference>
<evidence type="ECO:0000313" key="3">
    <source>
        <dbReference type="Proteomes" id="UP001501175"/>
    </source>
</evidence>
<dbReference type="EMBL" id="BAABHD010000022">
    <property type="protein sequence ID" value="GAA4453143.1"/>
    <property type="molecule type" value="Genomic_DNA"/>
</dbReference>
<gene>
    <name evidence="2" type="ORF">GCM10023189_17770</name>
</gene>
<feature type="chain" id="PRO_5046965834" description="Outer membrane protein beta-barrel domain-containing protein" evidence="1">
    <location>
        <begin position="21"/>
        <end position="225"/>
    </location>
</feature>
<name>A0ABP8MPZ4_9BACT</name>
<keyword evidence="1" id="KW-0732">Signal</keyword>
<dbReference type="Proteomes" id="UP001501175">
    <property type="component" value="Unassembled WGS sequence"/>
</dbReference>
<feature type="signal peptide" evidence="1">
    <location>
        <begin position="1"/>
        <end position="20"/>
    </location>
</feature>
<evidence type="ECO:0000313" key="2">
    <source>
        <dbReference type="EMBL" id="GAA4453143.1"/>
    </source>
</evidence>
<keyword evidence="3" id="KW-1185">Reference proteome</keyword>
<comment type="caution">
    <text evidence="2">The sequence shown here is derived from an EMBL/GenBank/DDBJ whole genome shotgun (WGS) entry which is preliminary data.</text>
</comment>
<proteinExistence type="predicted"/>